<dbReference type="PANTHER" id="PTHR11647">
    <property type="entry name" value="HYDRANTOINASE/DIHYDROPYRIMIDINASE FAMILY MEMBER"/>
    <property type="match status" value="1"/>
</dbReference>
<dbReference type="GO" id="GO:0016812">
    <property type="term" value="F:hydrolase activity, acting on carbon-nitrogen (but not peptide) bonds, in cyclic amides"/>
    <property type="evidence" value="ECO:0007669"/>
    <property type="project" value="TreeGrafter"/>
</dbReference>
<reference evidence="3 4" key="1">
    <citation type="submission" date="2017-04" db="EMBL/GenBank/DDBJ databases">
        <authorList>
            <person name="Afonso C.L."/>
            <person name="Miller P.J."/>
            <person name="Scott M.A."/>
            <person name="Spackman E."/>
            <person name="Goraichik I."/>
            <person name="Dimitrov K.M."/>
            <person name="Suarez D.L."/>
            <person name="Swayne D.E."/>
        </authorList>
    </citation>
    <scope>NUCLEOTIDE SEQUENCE [LARGE SCALE GENOMIC DNA]</scope>
    <source>
        <strain evidence="3 4">DSM 12555</strain>
    </source>
</reference>
<comment type="cofactor">
    <cofactor evidence="1">
        <name>Zn(2+)</name>
        <dbReference type="ChEBI" id="CHEBI:29105"/>
    </cofactor>
</comment>
<dbReference type="SUPFAM" id="SSF51556">
    <property type="entry name" value="Metallo-dependent hydrolases"/>
    <property type="match status" value="1"/>
</dbReference>
<sequence>MDKYDLVIKNGMVVDVKDGDIKNVNIGINGNKIITLTKHNIFGKIELDAEGLLVSPGFIDVHGHIDGHLECGKLSALQGVTTTIGGNCGGGPLNIKDFFYKQDKDGFIINQAQLIGHSFTLRETVGINNPYISANRDQINKMSDILKKSFEDGAIGLSFGIEYAPGSSKEEILLLSKIAKEYNKVVPIHTNVNLPRDLTSLKDAIEISKKTGAHVLISHFVYQYGTGIISEALDLVDDARKHGLKVSVDSGMYSAFSTFIGSTIYDESYIKKFGWKISDMLVATGKYKGEHLTKKTYDELRTYGKDESVICFAGVEEEIYEALKKEYVMLSSDTGPSPSGKTSEGHPQNAGTFPRFFRKMVRERQELSIMEAIKKCTIIPARTFGLKGKGVIREGEDADIVIFDINKICDKAKFPDKGEPDAKPEGIPYVIVNGQIVVKNSNIVNDVRSGKCIKDFPACNI</sequence>
<dbReference type="GO" id="GO:0005829">
    <property type="term" value="C:cytosol"/>
    <property type="evidence" value="ECO:0007669"/>
    <property type="project" value="TreeGrafter"/>
</dbReference>
<gene>
    <name evidence="3" type="ORF">SAMN02745134_01278</name>
</gene>
<evidence type="ECO:0000313" key="3">
    <source>
        <dbReference type="EMBL" id="SMC21403.1"/>
    </source>
</evidence>
<evidence type="ECO:0000313" key="4">
    <source>
        <dbReference type="Proteomes" id="UP000192468"/>
    </source>
</evidence>
<dbReference type="OrthoDB" id="9775607at2"/>
<organism evidence="3 4">
    <name type="scientific">Clostridium acidisoli DSM 12555</name>
    <dbReference type="NCBI Taxonomy" id="1121291"/>
    <lineage>
        <taxon>Bacteria</taxon>
        <taxon>Bacillati</taxon>
        <taxon>Bacillota</taxon>
        <taxon>Clostridia</taxon>
        <taxon>Eubacteriales</taxon>
        <taxon>Clostridiaceae</taxon>
        <taxon>Clostridium</taxon>
    </lineage>
</organism>
<dbReference type="Proteomes" id="UP000192468">
    <property type="component" value="Unassembled WGS sequence"/>
</dbReference>
<feature type="domain" description="Amidohydrolase-related" evidence="2">
    <location>
        <begin position="54"/>
        <end position="437"/>
    </location>
</feature>
<keyword evidence="4" id="KW-1185">Reference proteome</keyword>
<dbReference type="EMBL" id="FWXH01000003">
    <property type="protein sequence ID" value="SMC21403.1"/>
    <property type="molecule type" value="Genomic_DNA"/>
</dbReference>
<dbReference type="AlphaFoldDB" id="A0A1W1XC01"/>
<dbReference type="Pfam" id="PF01979">
    <property type="entry name" value="Amidohydro_1"/>
    <property type="match status" value="1"/>
</dbReference>
<proteinExistence type="predicted"/>
<protein>
    <submittedName>
        <fullName evidence="3">N-acyl-D-amino-acid deacylase</fullName>
    </submittedName>
</protein>
<evidence type="ECO:0000256" key="1">
    <source>
        <dbReference type="ARBA" id="ARBA00001947"/>
    </source>
</evidence>
<dbReference type="InterPro" id="IPR050378">
    <property type="entry name" value="Metallo-dep_Hydrolases_sf"/>
</dbReference>
<dbReference type="InterPro" id="IPR011059">
    <property type="entry name" value="Metal-dep_hydrolase_composite"/>
</dbReference>
<dbReference type="InterPro" id="IPR032466">
    <property type="entry name" value="Metal_Hydrolase"/>
</dbReference>
<dbReference type="Gene3D" id="3.20.20.140">
    <property type="entry name" value="Metal-dependent hydrolases"/>
    <property type="match status" value="1"/>
</dbReference>
<dbReference type="RefSeq" id="WP_084114776.1">
    <property type="nucleotide sequence ID" value="NZ_FWXH01000003.1"/>
</dbReference>
<evidence type="ECO:0000259" key="2">
    <source>
        <dbReference type="Pfam" id="PF01979"/>
    </source>
</evidence>
<accession>A0A1W1XC01</accession>
<dbReference type="PANTHER" id="PTHR11647:SF1">
    <property type="entry name" value="COLLAPSIN RESPONSE MEDIATOR PROTEIN"/>
    <property type="match status" value="1"/>
</dbReference>
<name>A0A1W1XC01_9CLOT</name>
<dbReference type="STRING" id="1121291.SAMN02745134_01278"/>
<dbReference type="InterPro" id="IPR006680">
    <property type="entry name" value="Amidohydro-rel"/>
</dbReference>
<dbReference type="SUPFAM" id="SSF51338">
    <property type="entry name" value="Composite domain of metallo-dependent hydrolases"/>
    <property type="match status" value="1"/>
</dbReference>